<evidence type="ECO:0000313" key="2">
    <source>
        <dbReference type="EMBL" id="TXK61095.1"/>
    </source>
</evidence>
<proteinExistence type="predicted"/>
<accession>A0ABY3L1R6</accession>
<evidence type="ECO:0000313" key="1">
    <source>
        <dbReference type="EMBL" id="TXK57322.1"/>
    </source>
</evidence>
<name>A0ABY3L1R6_9BACT</name>
<sequence>MDNNTQTNTYDFKKLRSHQTFKSSNRLTLEISKEQYETLLANIKDDFNTTKEIAPNSKEPINEEFTYKLLDNNCVTWVIRKLSNIGIELIDETYTIPGNFMELLPTIKLIHSTFFKFQNID</sequence>
<dbReference type="Proteomes" id="UP000321317">
    <property type="component" value="Unassembled WGS sequence"/>
</dbReference>
<evidence type="ECO:0000313" key="3">
    <source>
        <dbReference type="Proteomes" id="UP000321317"/>
    </source>
</evidence>
<protein>
    <submittedName>
        <fullName evidence="1">Uncharacterized protein</fullName>
    </submittedName>
</protein>
<dbReference type="EMBL" id="VRMA01000001">
    <property type="protein sequence ID" value="TXK61095.1"/>
    <property type="molecule type" value="Genomic_DNA"/>
</dbReference>
<keyword evidence="3" id="KW-1185">Reference proteome</keyword>
<reference evidence="1 3" key="1">
    <citation type="submission" date="2019-08" db="EMBL/GenBank/DDBJ databases">
        <title>Rapid identification of Enteric Bacteria from Whole Genome Sequences (WGS) using Average Nucleotide Identity (ANI).</title>
        <authorList>
            <person name="Lane C."/>
        </authorList>
    </citation>
    <scope>NUCLEOTIDE SEQUENCE [LARGE SCALE GENOMIC DNA]</scope>
    <source>
        <strain evidence="1 3">D4984</strain>
    </source>
</reference>
<comment type="caution">
    <text evidence="1">The sequence shown here is derived from an EMBL/GenBank/DDBJ whole genome shotgun (WGS) entry which is preliminary data.</text>
</comment>
<gene>
    <name evidence="2" type="ORF">FVD16_00005</name>
    <name evidence="1" type="ORF">FVD16_05005</name>
</gene>
<feature type="non-terminal residue" evidence="1">
    <location>
        <position position="121"/>
    </location>
</feature>
<organism evidence="1 3">
    <name type="scientific">Campylobacter helveticus</name>
    <dbReference type="NCBI Taxonomy" id="28898"/>
    <lineage>
        <taxon>Bacteria</taxon>
        <taxon>Pseudomonadati</taxon>
        <taxon>Campylobacterota</taxon>
        <taxon>Epsilonproteobacteria</taxon>
        <taxon>Campylobacterales</taxon>
        <taxon>Campylobacteraceae</taxon>
        <taxon>Campylobacter</taxon>
    </lineage>
</organism>
<dbReference type="EMBL" id="VRMA01000042">
    <property type="protein sequence ID" value="TXK57322.1"/>
    <property type="molecule type" value="Genomic_DNA"/>
</dbReference>